<gene>
    <name evidence="11" type="primary">psd</name>
    <name evidence="13" type="ORF">SAMN06269173_10642</name>
</gene>
<comment type="pathway">
    <text evidence="11">Phospholipid metabolism; phosphatidylethanolamine biosynthesis; phosphatidylethanolamine from CDP-diacylglycerol: step 2/2.</text>
</comment>
<evidence type="ECO:0000256" key="7">
    <source>
        <dbReference type="ARBA" id="ARBA00023209"/>
    </source>
</evidence>
<evidence type="ECO:0000256" key="6">
    <source>
        <dbReference type="ARBA" id="ARBA00023145"/>
    </source>
</evidence>
<evidence type="ECO:0000313" key="14">
    <source>
        <dbReference type="Proteomes" id="UP000198310"/>
    </source>
</evidence>
<dbReference type="EC" id="4.1.1.65" evidence="11"/>
<keyword evidence="7 11" id="KW-0594">Phospholipid biosynthesis</keyword>
<dbReference type="GO" id="GO:0005886">
    <property type="term" value="C:plasma membrane"/>
    <property type="evidence" value="ECO:0007669"/>
    <property type="project" value="UniProtKB-SubCell"/>
</dbReference>
<keyword evidence="1 11" id="KW-1003">Cell membrane</keyword>
<comment type="catalytic activity">
    <reaction evidence="11">
        <text>a 1,2-diacyl-sn-glycero-3-phospho-L-serine + H(+) = a 1,2-diacyl-sn-glycero-3-phosphoethanolamine + CO2</text>
        <dbReference type="Rhea" id="RHEA:20828"/>
        <dbReference type="ChEBI" id="CHEBI:15378"/>
        <dbReference type="ChEBI" id="CHEBI:16526"/>
        <dbReference type="ChEBI" id="CHEBI:57262"/>
        <dbReference type="ChEBI" id="CHEBI:64612"/>
        <dbReference type="EC" id="4.1.1.65"/>
    </reaction>
</comment>
<dbReference type="Proteomes" id="UP000198310">
    <property type="component" value="Unassembled WGS sequence"/>
</dbReference>
<keyword evidence="2 11" id="KW-0444">Lipid biosynthesis</keyword>
<proteinExistence type="inferred from homology"/>
<dbReference type="GO" id="GO:0004609">
    <property type="term" value="F:phosphatidylserine decarboxylase activity"/>
    <property type="evidence" value="ECO:0007669"/>
    <property type="project" value="UniProtKB-UniRule"/>
</dbReference>
<comment type="subcellular location">
    <subcellularLocation>
        <location evidence="11">Cell membrane</location>
        <topology evidence="11">Peripheral membrane protein</topology>
    </subcellularLocation>
</comment>
<keyword evidence="4 11" id="KW-0443">Lipid metabolism</keyword>
<name>A0A238YT88_9BACT</name>
<evidence type="ECO:0000256" key="12">
    <source>
        <dbReference type="SAM" id="Phobius"/>
    </source>
</evidence>
<evidence type="ECO:0000256" key="1">
    <source>
        <dbReference type="ARBA" id="ARBA00022475"/>
    </source>
</evidence>
<keyword evidence="6 11" id="KW-0865">Zymogen</keyword>
<keyword evidence="14" id="KW-1185">Reference proteome</keyword>
<keyword evidence="3 11" id="KW-0210">Decarboxylase</keyword>
<comment type="subunit">
    <text evidence="11">Heterodimer of a large membrane-associated beta subunit and a small pyruvoyl-containing alpha subunit.</text>
</comment>
<reference evidence="14" key="1">
    <citation type="submission" date="2017-06" db="EMBL/GenBank/DDBJ databases">
        <authorList>
            <person name="Varghese N."/>
            <person name="Submissions S."/>
        </authorList>
    </citation>
    <scope>NUCLEOTIDE SEQUENCE [LARGE SCALE GENOMIC DNA]</scope>
    <source>
        <strain evidence="14">DSM 28041</strain>
    </source>
</reference>
<evidence type="ECO:0000256" key="10">
    <source>
        <dbReference type="ARBA" id="ARBA00023317"/>
    </source>
</evidence>
<evidence type="ECO:0000256" key="11">
    <source>
        <dbReference type="HAMAP-Rule" id="MF_00664"/>
    </source>
</evidence>
<keyword evidence="10 11" id="KW-0670">Pyruvate</keyword>
<keyword evidence="5 11" id="KW-0472">Membrane</keyword>
<keyword evidence="12" id="KW-0812">Transmembrane</keyword>
<comment type="PTM">
    <text evidence="11">Is synthesized initially as an inactive proenzyme. Formation of the active enzyme involves a self-maturation process in which the active site pyruvoyl group is generated from an internal serine residue via an autocatalytic post-translational modification. Two non-identical subunits are generated from the proenzyme in this reaction, and the pyruvate is formed at the N-terminus of the alpha chain, which is derived from the carboxyl end of the proenzyme. The post-translation cleavage follows an unusual pathway, termed non-hydrolytic serinolysis, in which the side chain hydroxyl group of the serine supplies its oxygen atom to form the C-terminus of the beta chain, while the remainder of the serine residue undergoes an oxidative deamination to produce ammonia and the pyruvoyl prosthetic group on the alpha chain.</text>
</comment>
<keyword evidence="9 11" id="KW-1208">Phospholipid metabolism</keyword>
<feature type="transmembrane region" description="Helical" evidence="12">
    <location>
        <begin position="36"/>
        <end position="54"/>
    </location>
</feature>
<evidence type="ECO:0000256" key="3">
    <source>
        <dbReference type="ARBA" id="ARBA00022793"/>
    </source>
</evidence>
<dbReference type="PANTHER" id="PTHR35809">
    <property type="entry name" value="ARCHAETIDYLSERINE DECARBOXYLASE PROENZYME-RELATED"/>
    <property type="match status" value="1"/>
</dbReference>
<organism evidence="13 14">
    <name type="scientific">Hymenobacter mucosus</name>
    <dbReference type="NCBI Taxonomy" id="1411120"/>
    <lineage>
        <taxon>Bacteria</taxon>
        <taxon>Pseudomonadati</taxon>
        <taxon>Bacteroidota</taxon>
        <taxon>Cytophagia</taxon>
        <taxon>Cytophagales</taxon>
        <taxon>Hymenobacteraceae</taxon>
        <taxon>Hymenobacter</taxon>
    </lineage>
</organism>
<comment type="cofactor">
    <cofactor evidence="11">
        <name>pyruvate</name>
        <dbReference type="ChEBI" id="CHEBI:15361"/>
    </cofactor>
    <text evidence="11">Binds 1 pyruvoyl group covalently per subunit.</text>
</comment>
<sequence length="226" mass="25617">MKIHKEGRRILFFTLLALLAVNLLLFRINAEHNDFNKVFAGVSVIVFLALLQFFRSPARRLFTHEDLVIAPADGKVVVIEDVHEPEYFDDVRKQISIFMSPINVHITRNPISGIVRYFKYHPGNYLVAWHPKSSTKNERTTVVVESEAGPFVLFRQIAGAMARRIVWYVNEGDEVSQGEEFGFIKFGSRVDIFVPVDTEVKVQIGEKVKGGQTIVAQLKATTPGLF</sequence>
<dbReference type="InterPro" id="IPR033175">
    <property type="entry name" value="PSD-A"/>
</dbReference>
<keyword evidence="12" id="KW-1133">Transmembrane helix</keyword>
<dbReference type="HAMAP" id="MF_00664">
    <property type="entry name" value="PS_decarb_PSD_A"/>
    <property type="match status" value="1"/>
</dbReference>
<evidence type="ECO:0000256" key="5">
    <source>
        <dbReference type="ARBA" id="ARBA00023136"/>
    </source>
</evidence>
<feature type="modified residue" description="Pyruvic acid (Ser); by autocatalysis" evidence="11">
    <location>
        <position position="188"/>
    </location>
</feature>
<evidence type="ECO:0000256" key="8">
    <source>
        <dbReference type="ARBA" id="ARBA00023239"/>
    </source>
</evidence>
<evidence type="ECO:0000313" key="13">
    <source>
        <dbReference type="EMBL" id="SNR73813.1"/>
    </source>
</evidence>
<dbReference type="UniPathway" id="UPA00558">
    <property type="reaction ID" value="UER00616"/>
</dbReference>
<dbReference type="AlphaFoldDB" id="A0A238YT88"/>
<feature type="active site" description="Schiff-base intermediate with substrate; via pyruvic acid" evidence="11">
    <location>
        <position position="188"/>
    </location>
</feature>
<feature type="chain" id="PRO_5023443180" description="Phosphatidylserine decarboxylase alpha chain" evidence="11">
    <location>
        <begin position="188"/>
        <end position="226"/>
    </location>
</feature>
<dbReference type="NCBIfam" id="NF003678">
    <property type="entry name" value="PRK05305.1-2"/>
    <property type="match status" value="1"/>
</dbReference>
<dbReference type="Pfam" id="PF02666">
    <property type="entry name" value="PS_Dcarbxylase"/>
    <property type="match status" value="1"/>
</dbReference>
<evidence type="ECO:0000256" key="2">
    <source>
        <dbReference type="ARBA" id="ARBA00022516"/>
    </source>
</evidence>
<dbReference type="RefSeq" id="WP_045688647.1">
    <property type="nucleotide sequence ID" value="NZ_FZNS01000006.1"/>
</dbReference>
<feature type="site" description="Cleavage (non-hydrolytic); by autocatalysis" evidence="11">
    <location>
        <begin position="187"/>
        <end position="188"/>
    </location>
</feature>
<comment type="function">
    <text evidence="11">Catalyzes the formation of phosphatidylethanolamine (PtdEtn) from phosphatidylserine (PtdSer).</text>
</comment>
<feature type="chain" id="PRO_5023443181" description="Phosphatidylserine decarboxylase beta chain" evidence="11">
    <location>
        <begin position="1"/>
        <end position="187"/>
    </location>
</feature>
<keyword evidence="8 11" id="KW-0456">Lyase</keyword>
<evidence type="ECO:0000256" key="9">
    <source>
        <dbReference type="ARBA" id="ARBA00023264"/>
    </source>
</evidence>
<dbReference type="GO" id="GO:0006646">
    <property type="term" value="P:phosphatidylethanolamine biosynthetic process"/>
    <property type="evidence" value="ECO:0007669"/>
    <property type="project" value="UniProtKB-UniRule"/>
</dbReference>
<dbReference type="EMBL" id="FZNS01000006">
    <property type="protein sequence ID" value="SNR73813.1"/>
    <property type="molecule type" value="Genomic_DNA"/>
</dbReference>
<dbReference type="PANTHER" id="PTHR35809:SF1">
    <property type="entry name" value="ARCHAETIDYLSERINE DECARBOXYLASE PROENZYME-RELATED"/>
    <property type="match status" value="1"/>
</dbReference>
<accession>A0A238YT88</accession>
<comment type="similarity">
    <text evidence="11">Belongs to the phosphatidylserine decarboxylase family. PSD-A subfamily.</text>
</comment>
<dbReference type="InterPro" id="IPR003817">
    <property type="entry name" value="PS_Dcarbxylase"/>
</dbReference>
<dbReference type="NCBIfam" id="NF003685">
    <property type="entry name" value="PRK05305.2-5"/>
    <property type="match status" value="1"/>
</dbReference>
<protein>
    <recommendedName>
        <fullName evidence="11">Phosphatidylserine decarboxylase proenzyme</fullName>
        <ecNumber evidence="11">4.1.1.65</ecNumber>
    </recommendedName>
    <component>
        <recommendedName>
            <fullName evidence="11">Phosphatidylserine decarboxylase alpha chain</fullName>
        </recommendedName>
    </component>
    <component>
        <recommendedName>
            <fullName evidence="11">Phosphatidylserine decarboxylase beta chain</fullName>
        </recommendedName>
    </component>
</protein>
<evidence type="ECO:0000256" key="4">
    <source>
        <dbReference type="ARBA" id="ARBA00023098"/>
    </source>
</evidence>